<evidence type="ECO:0000313" key="2">
    <source>
        <dbReference type="Proteomes" id="UP000244152"/>
    </source>
</evidence>
<sequence>MPERLVGGVFARTFAILVWRQLRVERMEREYGQGSTPSQ</sequence>
<organism evidence="1 2">
    <name type="scientific">Nitrosospira multiformis</name>
    <dbReference type="NCBI Taxonomy" id="1231"/>
    <lineage>
        <taxon>Bacteria</taxon>
        <taxon>Pseudomonadati</taxon>
        <taxon>Pseudomonadota</taxon>
        <taxon>Betaproteobacteria</taxon>
        <taxon>Nitrosomonadales</taxon>
        <taxon>Nitrosomonadaceae</taxon>
        <taxon>Nitrosospira</taxon>
    </lineage>
</organism>
<proteinExistence type="predicted"/>
<accession>A0A2T5I621</accession>
<gene>
    <name evidence="1" type="ORF">C8R21_1316</name>
</gene>
<dbReference type="AlphaFoldDB" id="A0A2T5I621"/>
<dbReference type="Proteomes" id="UP000244152">
    <property type="component" value="Unassembled WGS sequence"/>
</dbReference>
<comment type="caution">
    <text evidence="1">The sequence shown here is derived from an EMBL/GenBank/DDBJ whole genome shotgun (WGS) entry which is preliminary data.</text>
</comment>
<evidence type="ECO:0000313" key="1">
    <source>
        <dbReference type="EMBL" id="PTQ79238.1"/>
    </source>
</evidence>
<dbReference type="EMBL" id="QAOK01000031">
    <property type="protein sequence ID" value="PTQ79238.1"/>
    <property type="molecule type" value="Genomic_DNA"/>
</dbReference>
<protein>
    <submittedName>
        <fullName evidence="1">Uncharacterized protein</fullName>
    </submittedName>
</protein>
<name>A0A2T5I621_9PROT</name>
<reference evidence="1 2" key="1">
    <citation type="submission" date="2018-04" db="EMBL/GenBank/DDBJ databases">
        <title>Active sludge and wastewater microbial communities from Klosterneuburg, Austria.</title>
        <authorList>
            <person name="Wagner M."/>
        </authorList>
    </citation>
    <scope>NUCLEOTIDE SEQUENCE [LARGE SCALE GENOMIC DNA]</scope>
    <source>
        <strain evidence="1 2">Nl12</strain>
    </source>
</reference>